<evidence type="ECO:0000313" key="3">
    <source>
        <dbReference type="Proteomes" id="UP000515442"/>
    </source>
</evidence>
<gene>
    <name evidence="2" type="ORF">WP3W19E03_25940</name>
</gene>
<proteinExistence type="predicted"/>
<evidence type="ECO:0000259" key="1">
    <source>
        <dbReference type="Pfam" id="PF01609"/>
    </source>
</evidence>
<dbReference type="AlphaFoldDB" id="A0A6S5D4Y9"/>
<organism evidence="2 3">
    <name type="scientific">Aeromonas veronii</name>
    <dbReference type="NCBI Taxonomy" id="654"/>
    <lineage>
        <taxon>Bacteria</taxon>
        <taxon>Pseudomonadati</taxon>
        <taxon>Pseudomonadota</taxon>
        <taxon>Gammaproteobacteria</taxon>
        <taxon>Aeromonadales</taxon>
        <taxon>Aeromonadaceae</taxon>
        <taxon>Aeromonas</taxon>
    </lineage>
</organism>
<dbReference type="Proteomes" id="UP000515442">
    <property type="component" value="Chromosome"/>
</dbReference>
<sequence length="132" mass="15006">MLVHLTTSPQARKKWPQLPDTLEARLLTRNINGKERQVLTSMVDPMRFPGADIVELYSHRWEIELGYREMKHSLQPHRLTLRSKTAAGIRQELWGGLLAYNLLRSDGEDGGEFEGIHGEPVEFSHGVGLSHP</sequence>
<dbReference type="InterPro" id="IPR012337">
    <property type="entry name" value="RNaseH-like_sf"/>
</dbReference>
<reference evidence="2 3" key="1">
    <citation type="submission" date="2019-12" db="EMBL/GenBank/DDBJ databases">
        <title>complete genome sequences of Aeromonas veronii str. WP3-W19-ESBL-03 isolated from wastewater treatment plant effluent.</title>
        <authorList>
            <person name="Sekizuka T."/>
            <person name="Itokawa K."/>
            <person name="Yatsu K."/>
            <person name="Inamine Y."/>
            <person name="Kuroda M."/>
        </authorList>
    </citation>
    <scope>NUCLEOTIDE SEQUENCE [LARGE SCALE GENOMIC DNA]</scope>
    <source>
        <strain evidence="2 3">WP3-W19-ESBL-03</strain>
    </source>
</reference>
<name>A0A6S5D4Y9_AERVE</name>
<dbReference type="EMBL" id="AP022038">
    <property type="protein sequence ID" value="BBR40069.1"/>
    <property type="molecule type" value="Genomic_DNA"/>
</dbReference>
<dbReference type="PANTHER" id="PTHR37529">
    <property type="entry name" value="TRANSPOSASE INSG FOR INSERTION SEQUENCE ELEMENT IS4-RELATED"/>
    <property type="match status" value="1"/>
</dbReference>
<protein>
    <recommendedName>
        <fullName evidence="1">Transposase IS4-like domain-containing protein</fullName>
    </recommendedName>
</protein>
<dbReference type="PANTHER" id="PTHR37529:SF1">
    <property type="entry name" value="TRANSPOSASE INSG FOR INSERTION SEQUENCE ELEMENT IS4-RELATED"/>
    <property type="match status" value="1"/>
</dbReference>
<dbReference type="SUPFAM" id="SSF53098">
    <property type="entry name" value="Ribonuclease H-like"/>
    <property type="match status" value="1"/>
</dbReference>
<dbReference type="Pfam" id="PF01609">
    <property type="entry name" value="DDE_Tnp_1"/>
    <property type="match status" value="1"/>
</dbReference>
<dbReference type="GO" id="GO:0004803">
    <property type="term" value="F:transposase activity"/>
    <property type="evidence" value="ECO:0007669"/>
    <property type="project" value="InterPro"/>
</dbReference>
<feature type="domain" description="Transposase IS4-like" evidence="1">
    <location>
        <begin position="23"/>
        <end position="102"/>
    </location>
</feature>
<dbReference type="GO" id="GO:0003677">
    <property type="term" value="F:DNA binding"/>
    <property type="evidence" value="ECO:0007669"/>
    <property type="project" value="InterPro"/>
</dbReference>
<evidence type="ECO:0000313" key="2">
    <source>
        <dbReference type="EMBL" id="BBR40069.1"/>
    </source>
</evidence>
<accession>A0A6S5D4Y9</accession>
<dbReference type="InterPro" id="IPR002559">
    <property type="entry name" value="Transposase_11"/>
</dbReference>
<dbReference type="GO" id="GO:0006313">
    <property type="term" value="P:DNA transposition"/>
    <property type="evidence" value="ECO:0007669"/>
    <property type="project" value="InterPro"/>
</dbReference>